<comment type="caution">
    <text evidence="5">The sequence shown here is derived from an EMBL/GenBank/DDBJ whole genome shotgun (WGS) entry which is preliminary data.</text>
</comment>
<dbReference type="InterPro" id="IPR050857">
    <property type="entry name" value="D-2-hydroxyacid_DH"/>
</dbReference>
<comment type="similarity">
    <text evidence="1">Belongs to the D-isomer specific 2-hydroxyacid dehydrogenase family.</text>
</comment>
<reference evidence="6" key="1">
    <citation type="submission" date="2023-07" db="EMBL/GenBank/DDBJ databases">
        <title>Verminephrobacter genomes.</title>
        <authorList>
            <person name="Lund M.B."/>
        </authorList>
    </citation>
    <scope>NUCLEOTIDE SEQUENCE [LARGE SCALE GENOMIC DNA]</scope>
    <source>
        <strain evidence="6">AtM5-05</strain>
    </source>
</reference>
<evidence type="ECO:0000256" key="3">
    <source>
        <dbReference type="ARBA" id="ARBA00023027"/>
    </source>
</evidence>
<evidence type="ECO:0000313" key="6">
    <source>
        <dbReference type="Proteomes" id="UP001208935"/>
    </source>
</evidence>
<dbReference type="PANTHER" id="PTHR42789:SF1">
    <property type="entry name" value="D-ISOMER SPECIFIC 2-HYDROXYACID DEHYDROGENASE FAMILY PROTEIN (AFU_ORTHOLOGUE AFUA_6G10090)"/>
    <property type="match status" value="1"/>
</dbReference>
<evidence type="ECO:0000256" key="2">
    <source>
        <dbReference type="ARBA" id="ARBA00023002"/>
    </source>
</evidence>
<dbReference type="SUPFAM" id="SSF51735">
    <property type="entry name" value="NAD(P)-binding Rossmann-fold domains"/>
    <property type="match status" value="1"/>
</dbReference>
<gene>
    <name evidence="5" type="ORF">D5039_09125</name>
</gene>
<sequence>MMPSDKTILLVPAPRKVADIFTENQLERLRALGELRIHDDAPPTQAEFEALAPRLKILIGQIDMPESRLRMAPHLRAIFNVEGNFLPNIDYGCAMSRGVRILNISPVFAEPVAEAALGMAIDLARGISRSDRYFREGTEKYGLDANRGAYSLRQQNVGFIGFGDLGRAIVPLLAPFHPLVKVHDPWLSREYIRSFGYEAATLEAVLTSSKIVFVVAGVTSENQGFLGREAFASMQAGASLVLVSRAGVVDFEAMLDVAATGHIRVATDVFPVEPLPLDHRARRADSLLLSPHQAGALNATLAGIGAMVTSDAELISRGLPPCLCKVAQPETVALLRSKPVDKS</sequence>
<dbReference type="EMBL" id="QZCW01000002">
    <property type="protein sequence ID" value="MCW5321301.1"/>
    <property type="molecule type" value="Genomic_DNA"/>
</dbReference>
<dbReference type="Proteomes" id="UP001208935">
    <property type="component" value="Unassembled WGS sequence"/>
</dbReference>
<evidence type="ECO:0000256" key="1">
    <source>
        <dbReference type="ARBA" id="ARBA00005854"/>
    </source>
</evidence>
<dbReference type="Gene3D" id="3.40.50.720">
    <property type="entry name" value="NAD(P)-binding Rossmann-like Domain"/>
    <property type="match status" value="2"/>
</dbReference>
<dbReference type="RefSeq" id="WP_265282050.1">
    <property type="nucleotide sequence ID" value="NZ_QZCW01000002.1"/>
</dbReference>
<evidence type="ECO:0000313" key="5">
    <source>
        <dbReference type="EMBL" id="MCW5321301.1"/>
    </source>
</evidence>
<dbReference type="SUPFAM" id="SSF52283">
    <property type="entry name" value="Formate/glycerate dehydrogenase catalytic domain-like"/>
    <property type="match status" value="1"/>
</dbReference>
<accession>A0ABT3KSM4</accession>
<keyword evidence="2" id="KW-0560">Oxidoreductase</keyword>
<dbReference type="InterPro" id="IPR036291">
    <property type="entry name" value="NAD(P)-bd_dom_sf"/>
</dbReference>
<keyword evidence="6" id="KW-1185">Reference proteome</keyword>
<proteinExistence type="inferred from homology"/>
<organism evidence="5 6">
    <name type="scientific">Verminephrobacter aporrectodeae subsp. tuberculatae</name>
    <dbReference type="NCBI Taxonomy" id="1110392"/>
    <lineage>
        <taxon>Bacteria</taxon>
        <taxon>Pseudomonadati</taxon>
        <taxon>Pseudomonadota</taxon>
        <taxon>Betaproteobacteria</taxon>
        <taxon>Burkholderiales</taxon>
        <taxon>Comamonadaceae</taxon>
        <taxon>Verminephrobacter</taxon>
    </lineage>
</organism>
<dbReference type="CDD" id="cd12167">
    <property type="entry name" value="2-Hacid_dh_8"/>
    <property type="match status" value="1"/>
</dbReference>
<keyword evidence="3" id="KW-0520">NAD</keyword>
<protein>
    <submittedName>
        <fullName evidence="5">Hydroxyacid dehydrogenase</fullName>
    </submittedName>
</protein>
<dbReference type="PANTHER" id="PTHR42789">
    <property type="entry name" value="D-ISOMER SPECIFIC 2-HYDROXYACID DEHYDROGENASE FAMILY PROTEIN (AFU_ORTHOLOGUE AFUA_6G10090)"/>
    <property type="match status" value="1"/>
</dbReference>
<dbReference type="Pfam" id="PF02826">
    <property type="entry name" value="2-Hacid_dh_C"/>
    <property type="match status" value="1"/>
</dbReference>
<name>A0ABT3KSM4_9BURK</name>
<evidence type="ECO:0000259" key="4">
    <source>
        <dbReference type="Pfam" id="PF02826"/>
    </source>
</evidence>
<dbReference type="InterPro" id="IPR006140">
    <property type="entry name" value="D-isomer_DH_NAD-bd"/>
</dbReference>
<feature type="domain" description="D-isomer specific 2-hydroxyacid dehydrogenase NAD-binding" evidence="4">
    <location>
        <begin position="117"/>
        <end position="294"/>
    </location>
</feature>